<evidence type="ECO:0000256" key="7">
    <source>
        <dbReference type="ARBA" id="ARBA00022679"/>
    </source>
</evidence>
<evidence type="ECO:0000256" key="4">
    <source>
        <dbReference type="ARBA" id="ARBA00011894"/>
    </source>
</evidence>
<dbReference type="Pfam" id="PF14681">
    <property type="entry name" value="UPRTase"/>
    <property type="match status" value="1"/>
</dbReference>
<dbReference type="PATRIC" id="fig|595434.4.peg.5209"/>
<dbReference type="AlphaFoldDB" id="A0A0J1B7H9"/>
<gene>
    <name evidence="15" type="ORF">RISK_005482</name>
</gene>
<name>A0A0J1B7H9_RHOIS</name>
<dbReference type="CDD" id="cd06223">
    <property type="entry name" value="PRTases_typeI"/>
    <property type="match status" value="1"/>
</dbReference>
<evidence type="ECO:0000256" key="2">
    <source>
        <dbReference type="ARBA" id="ARBA00005180"/>
    </source>
</evidence>
<evidence type="ECO:0000259" key="14">
    <source>
        <dbReference type="Pfam" id="PF14681"/>
    </source>
</evidence>
<evidence type="ECO:0000256" key="12">
    <source>
        <dbReference type="ARBA" id="ARBA00072146"/>
    </source>
</evidence>
<dbReference type="PANTHER" id="PTHR32315">
    <property type="entry name" value="ADENINE PHOSPHORIBOSYLTRANSFERASE"/>
    <property type="match status" value="1"/>
</dbReference>
<evidence type="ECO:0000313" key="16">
    <source>
        <dbReference type="Proteomes" id="UP000036367"/>
    </source>
</evidence>
<evidence type="ECO:0000313" key="15">
    <source>
        <dbReference type="EMBL" id="KLU02416.1"/>
    </source>
</evidence>
<dbReference type="UniPathway" id="UPA00574">
    <property type="reaction ID" value="UER00636"/>
</dbReference>
<accession>A0A0J1B7H9</accession>
<dbReference type="NCBIfam" id="NF001097">
    <property type="entry name" value="PRK00129.1"/>
    <property type="match status" value="1"/>
</dbReference>
<dbReference type="GO" id="GO:0005737">
    <property type="term" value="C:cytoplasm"/>
    <property type="evidence" value="ECO:0007669"/>
    <property type="project" value="UniProtKB-ARBA"/>
</dbReference>
<dbReference type="PANTHER" id="PTHR32315:SF4">
    <property type="entry name" value="URACIL PHOSPHORIBOSYLTRANSFERASE, CHLOROPLASTIC"/>
    <property type="match status" value="1"/>
</dbReference>
<evidence type="ECO:0000256" key="3">
    <source>
        <dbReference type="ARBA" id="ARBA00009516"/>
    </source>
</evidence>
<dbReference type="GO" id="GO:0044206">
    <property type="term" value="P:UMP salvage"/>
    <property type="evidence" value="ECO:0007669"/>
    <property type="project" value="UniProtKB-UniPathway"/>
</dbReference>
<comment type="catalytic activity">
    <reaction evidence="10">
        <text>UMP + diphosphate = 5-phospho-alpha-D-ribose 1-diphosphate + uracil</text>
        <dbReference type="Rhea" id="RHEA:13017"/>
        <dbReference type="ChEBI" id="CHEBI:17568"/>
        <dbReference type="ChEBI" id="CHEBI:33019"/>
        <dbReference type="ChEBI" id="CHEBI:57865"/>
        <dbReference type="ChEBI" id="CHEBI:58017"/>
        <dbReference type="EC" id="2.4.2.9"/>
    </reaction>
</comment>
<evidence type="ECO:0000256" key="9">
    <source>
        <dbReference type="ARBA" id="ARBA00023134"/>
    </source>
</evidence>
<dbReference type="NCBIfam" id="TIGR01091">
    <property type="entry name" value="upp"/>
    <property type="match status" value="1"/>
</dbReference>
<dbReference type="SUPFAM" id="SSF53271">
    <property type="entry name" value="PRTase-like"/>
    <property type="match status" value="1"/>
</dbReference>
<proteinExistence type="inferred from homology"/>
<evidence type="ECO:0000256" key="10">
    <source>
        <dbReference type="ARBA" id="ARBA00052919"/>
    </source>
</evidence>
<comment type="function">
    <text evidence="11">Catalyzes the conversion of uracil and 5-phospho-alpha-D-ribose 1-diphosphate (PRPP) to UMP and diphosphate.</text>
</comment>
<keyword evidence="16" id="KW-1185">Reference proteome</keyword>
<evidence type="ECO:0000256" key="11">
    <source>
        <dbReference type="ARBA" id="ARBA00056901"/>
    </source>
</evidence>
<comment type="cofactor">
    <cofactor evidence="1">
        <name>Mg(2+)</name>
        <dbReference type="ChEBI" id="CHEBI:18420"/>
    </cofactor>
</comment>
<dbReference type="InterPro" id="IPR050054">
    <property type="entry name" value="UPRTase/APRTase"/>
</dbReference>
<comment type="caution">
    <text evidence="15">The sequence shown here is derived from an EMBL/GenBank/DDBJ whole genome shotgun (WGS) entry which is preliminary data.</text>
</comment>
<dbReference type="InterPro" id="IPR000836">
    <property type="entry name" value="PRTase_dom"/>
</dbReference>
<dbReference type="GO" id="GO:0006223">
    <property type="term" value="P:uracil salvage"/>
    <property type="evidence" value="ECO:0007669"/>
    <property type="project" value="InterPro"/>
</dbReference>
<keyword evidence="9" id="KW-0342">GTP-binding</keyword>
<dbReference type="EC" id="2.4.2.9" evidence="4 13"/>
<sequence>MERTAPEAPASRRIGKHDSIVSARHRPLALAPHRKRRIDFDLKDQHVLDIDDIDQKRKRFGNHSFNAHPSGPAQAMSHVHVLQHPLVSHHLCQLRDKRTRPSEFRAAVSRLAMLIGVRATDDLPTQPVTIPTPVADAPCHELATDIGIVPVLRAGLGMVDPLLDLIPDASVWHLGLYRNEQTAEPVGYYDKLPKKGAPNVALVLDPMLATGGSIDMVVRRLMRWGVEDIRVLSIIASQPGLDRVANDFPHVKLFVAAVDPSLNEQAFIVPGLGDAGDRIFDTPQND</sequence>
<evidence type="ECO:0000256" key="6">
    <source>
        <dbReference type="ARBA" id="ARBA00022676"/>
    </source>
</evidence>
<dbReference type="FunFam" id="3.40.50.2020:FF:000003">
    <property type="entry name" value="Uracil phosphoribosyltransferase"/>
    <property type="match status" value="1"/>
</dbReference>
<dbReference type="EMBL" id="LECT01000044">
    <property type="protein sequence ID" value="KLU02416.1"/>
    <property type="molecule type" value="Genomic_DNA"/>
</dbReference>
<evidence type="ECO:0000256" key="8">
    <source>
        <dbReference type="ARBA" id="ARBA00022741"/>
    </source>
</evidence>
<dbReference type="Gene3D" id="3.40.50.2020">
    <property type="match status" value="1"/>
</dbReference>
<evidence type="ECO:0000256" key="13">
    <source>
        <dbReference type="NCBIfam" id="TIGR01091"/>
    </source>
</evidence>
<dbReference type="GO" id="GO:0005525">
    <property type="term" value="F:GTP binding"/>
    <property type="evidence" value="ECO:0007669"/>
    <property type="project" value="UniProtKB-KW"/>
</dbReference>
<feature type="domain" description="Phosphoribosyltransferase" evidence="14">
    <location>
        <begin position="81"/>
        <end position="282"/>
    </location>
</feature>
<evidence type="ECO:0000256" key="1">
    <source>
        <dbReference type="ARBA" id="ARBA00001946"/>
    </source>
</evidence>
<keyword evidence="8" id="KW-0547">Nucleotide-binding</keyword>
<keyword evidence="7 15" id="KW-0808">Transferase</keyword>
<organism evidence="15 16">
    <name type="scientific">Rhodopirellula islandica</name>
    <dbReference type="NCBI Taxonomy" id="595434"/>
    <lineage>
        <taxon>Bacteria</taxon>
        <taxon>Pseudomonadati</taxon>
        <taxon>Planctomycetota</taxon>
        <taxon>Planctomycetia</taxon>
        <taxon>Pirellulales</taxon>
        <taxon>Pirellulaceae</taxon>
        <taxon>Rhodopirellula</taxon>
    </lineage>
</organism>
<evidence type="ECO:0000256" key="5">
    <source>
        <dbReference type="ARBA" id="ARBA00022533"/>
    </source>
</evidence>
<dbReference type="STRING" id="595434.RISK_005482"/>
<dbReference type="Proteomes" id="UP000036367">
    <property type="component" value="Unassembled WGS sequence"/>
</dbReference>
<keyword evidence="5" id="KW-0021">Allosteric enzyme</keyword>
<comment type="pathway">
    <text evidence="2">Pyrimidine metabolism; UMP biosynthesis via salvage pathway; UMP from uracil: step 1/1.</text>
</comment>
<keyword evidence="6 15" id="KW-0328">Glycosyltransferase</keyword>
<dbReference type="InterPro" id="IPR029057">
    <property type="entry name" value="PRTase-like"/>
</dbReference>
<dbReference type="GO" id="GO:0004845">
    <property type="term" value="F:uracil phosphoribosyltransferase activity"/>
    <property type="evidence" value="ECO:0007669"/>
    <property type="project" value="UniProtKB-UniRule"/>
</dbReference>
<protein>
    <recommendedName>
        <fullName evidence="12 13">Uracil phosphoribosyltransferase</fullName>
        <ecNumber evidence="4 13">2.4.2.9</ecNumber>
    </recommendedName>
</protein>
<comment type="similarity">
    <text evidence="3">Belongs to the UPRTase family.</text>
</comment>
<reference evidence="15" key="1">
    <citation type="submission" date="2015-05" db="EMBL/GenBank/DDBJ databases">
        <title>Permanent draft genome of Rhodopirellula islandicus K833.</title>
        <authorList>
            <person name="Kizina J."/>
            <person name="Richter M."/>
            <person name="Glockner F.O."/>
            <person name="Harder J."/>
        </authorList>
    </citation>
    <scope>NUCLEOTIDE SEQUENCE [LARGE SCALE GENOMIC DNA]</scope>
    <source>
        <strain evidence="15">K833</strain>
    </source>
</reference>
<dbReference type="InterPro" id="IPR005765">
    <property type="entry name" value="UPRT"/>
</dbReference>